<protein>
    <submittedName>
        <fullName evidence="2">DUF6602 domain-containing protein</fullName>
    </submittedName>
</protein>
<proteinExistence type="predicted"/>
<evidence type="ECO:0000313" key="3">
    <source>
        <dbReference type="Proteomes" id="UP001597343"/>
    </source>
</evidence>
<name>A0ABW5A1V1_9BACL</name>
<evidence type="ECO:0000259" key="1">
    <source>
        <dbReference type="Pfam" id="PF20247"/>
    </source>
</evidence>
<evidence type="ECO:0000313" key="2">
    <source>
        <dbReference type="EMBL" id="MFD2171801.1"/>
    </source>
</evidence>
<dbReference type="Pfam" id="PF20247">
    <property type="entry name" value="DUF6602"/>
    <property type="match status" value="1"/>
</dbReference>
<dbReference type="EMBL" id="JBHUIO010000011">
    <property type="protein sequence ID" value="MFD2171801.1"/>
    <property type="molecule type" value="Genomic_DNA"/>
</dbReference>
<feature type="domain" description="DUF6602" evidence="1">
    <location>
        <begin position="29"/>
        <end position="114"/>
    </location>
</feature>
<organism evidence="2 3">
    <name type="scientific">Tumebacillus lipolyticus</name>
    <dbReference type="NCBI Taxonomy" id="1280370"/>
    <lineage>
        <taxon>Bacteria</taxon>
        <taxon>Bacillati</taxon>
        <taxon>Bacillota</taxon>
        <taxon>Bacilli</taxon>
        <taxon>Bacillales</taxon>
        <taxon>Alicyclobacillaceae</taxon>
        <taxon>Tumebacillus</taxon>
    </lineage>
</organism>
<keyword evidence="3" id="KW-1185">Reference proteome</keyword>
<gene>
    <name evidence="2" type="ORF">ACFSOY_17705</name>
</gene>
<accession>A0ABW5A1V1</accession>
<dbReference type="Proteomes" id="UP001597343">
    <property type="component" value="Unassembled WGS sequence"/>
</dbReference>
<dbReference type="InterPro" id="IPR046537">
    <property type="entry name" value="DUF6602"/>
</dbReference>
<comment type="caution">
    <text evidence="2">The sequence shown here is derived from an EMBL/GenBank/DDBJ whole genome shotgun (WGS) entry which is preliminary data.</text>
</comment>
<reference evidence="3" key="1">
    <citation type="journal article" date="2019" name="Int. J. Syst. Evol. Microbiol.">
        <title>The Global Catalogue of Microorganisms (GCM) 10K type strain sequencing project: providing services to taxonomists for standard genome sequencing and annotation.</title>
        <authorList>
            <consortium name="The Broad Institute Genomics Platform"/>
            <consortium name="The Broad Institute Genome Sequencing Center for Infectious Disease"/>
            <person name="Wu L."/>
            <person name="Ma J."/>
        </authorList>
    </citation>
    <scope>NUCLEOTIDE SEQUENCE [LARGE SCALE GENOMIC DNA]</scope>
    <source>
        <strain evidence="3">CGMCC 1.13574</strain>
    </source>
</reference>
<sequence>MKDVWSLFYEGIKCEQNVKFELNEPFLDLLSSFLQGKLPEKFALGQGQVFSLDGDAADDSDLILYDRQHTPRLLVGKRQLVPAETAGVTMQTLEVLTAQLLREEARQIRQVRRLQKLTQKSFTGGLQLVSTHPHTMGVIVARTAEISLEEIAQVLEAEQSAWPETERVSAVFVVGVGVVIYRTEQTGEVRFFPLADSKLTTIASGEDTIAFLLLFLCSYLNSIEIIPPNLMPLMSYANFQA</sequence>
<dbReference type="RefSeq" id="WP_386048914.1">
    <property type="nucleotide sequence ID" value="NZ_JBHUIO010000011.1"/>
</dbReference>